<keyword evidence="3" id="KW-1185">Reference proteome</keyword>
<accession>A0ABT0S1X2</accession>
<name>A0ABT0S1X2_9SPHN</name>
<evidence type="ECO:0000313" key="2">
    <source>
        <dbReference type="EMBL" id="MCL6729849.1"/>
    </source>
</evidence>
<evidence type="ECO:0000313" key="3">
    <source>
        <dbReference type="Proteomes" id="UP001165342"/>
    </source>
</evidence>
<feature type="domain" description="DUF4440" evidence="1">
    <location>
        <begin position="9"/>
        <end position="115"/>
    </location>
</feature>
<dbReference type="Gene3D" id="3.10.450.50">
    <property type="match status" value="1"/>
</dbReference>
<dbReference type="Pfam" id="PF14534">
    <property type="entry name" value="DUF4440"/>
    <property type="match status" value="1"/>
</dbReference>
<dbReference type="InterPro" id="IPR032710">
    <property type="entry name" value="NTF2-like_dom_sf"/>
</dbReference>
<organism evidence="2 3">
    <name type="scientific">Sphingomonas hankyongi</name>
    <dbReference type="NCBI Taxonomy" id="2908209"/>
    <lineage>
        <taxon>Bacteria</taxon>
        <taxon>Pseudomonadati</taxon>
        <taxon>Pseudomonadota</taxon>
        <taxon>Alphaproteobacteria</taxon>
        <taxon>Sphingomonadales</taxon>
        <taxon>Sphingomonadaceae</taxon>
        <taxon>Sphingomonas</taxon>
    </lineage>
</organism>
<reference evidence="2" key="1">
    <citation type="submission" date="2022-05" db="EMBL/GenBank/DDBJ databases">
        <authorList>
            <person name="Jo J.-H."/>
            <person name="Im W.-T."/>
        </authorList>
    </citation>
    <scope>NUCLEOTIDE SEQUENCE</scope>
    <source>
        <strain evidence="2">SE220</strain>
    </source>
</reference>
<sequence length="135" mass="15535">MADKSCQLIEALENDWRDALCSKDLDRLRSLVHPDFVLIGTRSSGPFTMGRDEWLDAIQRRDVDSIELAIRDATVLEHVMIGTIEAKWRLKYLGRVIEDCVLLTDVWVLEDGQWRALRRHSTPAPCANSTDTRRK</sequence>
<proteinExistence type="predicted"/>
<dbReference type="EMBL" id="JAMGBE010000002">
    <property type="protein sequence ID" value="MCL6729849.1"/>
    <property type="molecule type" value="Genomic_DNA"/>
</dbReference>
<gene>
    <name evidence="2" type="ORF">LZ538_07235</name>
</gene>
<evidence type="ECO:0000259" key="1">
    <source>
        <dbReference type="Pfam" id="PF14534"/>
    </source>
</evidence>
<dbReference type="RefSeq" id="WP_249831318.1">
    <property type="nucleotide sequence ID" value="NZ_JAMGBE010000002.1"/>
</dbReference>
<dbReference type="SUPFAM" id="SSF54427">
    <property type="entry name" value="NTF2-like"/>
    <property type="match status" value="1"/>
</dbReference>
<comment type="caution">
    <text evidence="2">The sequence shown here is derived from an EMBL/GenBank/DDBJ whole genome shotgun (WGS) entry which is preliminary data.</text>
</comment>
<dbReference type="Proteomes" id="UP001165342">
    <property type="component" value="Unassembled WGS sequence"/>
</dbReference>
<dbReference type="InterPro" id="IPR027843">
    <property type="entry name" value="DUF4440"/>
</dbReference>
<protein>
    <submittedName>
        <fullName evidence="2">Nuclear transport factor 2 family protein</fullName>
    </submittedName>
</protein>